<feature type="compositionally biased region" description="Polar residues" evidence="1">
    <location>
        <begin position="11"/>
        <end position="27"/>
    </location>
</feature>
<organism evidence="2 3">
    <name type="scientific">Rhizoclosmatium globosum</name>
    <dbReference type="NCBI Taxonomy" id="329046"/>
    <lineage>
        <taxon>Eukaryota</taxon>
        <taxon>Fungi</taxon>
        <taxon>Fungi incertae sedis</taxon>
        <taxon>Chytridiomycota</taxon>
        <taxon>Chytridiomycota incertae sedis</taxon>
        <taxon>Chytridiomycetes</taxon>
        <taxon>Chytridiales</taxon>
        <taxon>Chytriomycetaceae</taxon>
        <taxon>Rhizoclosmatium</taxon>
    </lineage>
</organism>
<dbReference type="AlphaFoldDB" id="A0A1Y2BMK7"/>
<dbReference type="EMBL" id="MCGO01000059">
    <property type="protein sequence ID" value="ORY35989.1"/>
    <property type="molecule type" value="Genomic_DNA"/>
</dbReference>
<gene>
    <name evidence="2" type="ORF">BCR33DRAFT_770584</name>
</gene>
<name>A0A1Y2BMK7_9FUNG</name>
<sequence>MNPVNPALHRNLSNHSPFLEPKSSTRPLQRVPNKYNIYIPLPNNPTCLVSPSQLPNPTSYPPIQPIIHSLRIHIRRRNPTMQHPRLHKRSHKKLTRRFNIQMQPLLSAPFPEVEHVQDYCGGRWVCEWRDVEVLWEVWWRV</sequence>
<protein>
    <submittedName>
        <fullName evidence="2">Uncharacterized protein</fullName>
    </submittedName>
</protein>
<reference evidence="2 3" key="1">
    <citation type="submission" date="2016-07" db="EMBL/GenBank/DDBJ databases">
        <title>Pervasive Adenine N6-methylation of Active Genes in Fungi.</title>
        <authorList>
            <consortium name="DOE Joint Genome Institute"/>
            <person name="Mondo S.J."/>
            <person name="Dannebaum R.O."/>
            <person name="Kuo R.C."/>
            <person name="Labutti K."/>
            <person name="Haridas S."/>
            <person name="Kuo A."/>
            <person name="Salamov A."/>
            <person name="Ahrendt S.R."/>
            <person name="Lipzen A."/>
            <person name="Sullivan W."/>
            <person name="Andreopoulos W.B."/>
            <person name="Clum A."/>
            <person name="Lindquist E."/>
            <person name="Daum C."/>
            <person name="Ramamoorthy G.K."/>
            <person name="Gryganskyi A."/>
            <person name="Culley D."/>
            <person name="Magnuson J.K."/>
            <person name="James T.Y."/>
            <person name="O'Malley M.A."/>
            <person name="Stajich J.E."/>
            <person name="Spatafora J.W."/>
            <person name="Visel A."/>
            <person name="Grigoriev I.V."/>
        </authorList>
    </citation>
    <scope>NUCLEOTIDE SEQUENCE [LARGE SCALE GENOMIC DNA]</scope>
    <source>
        <strain evidence="2 3">JEL800</strain>
    </source>
</reference>
<comment type="caution">
    <text evidence="2">The sequence shown here is derived from an EMBL/GenBank/DDBJ whole genome shotgun (WGS) entry which is preliminary data.</text>
</comment>
<feature type="region of interest" description="Disordered" evidence="1">
    <location>
        <begin position="1"/>
        <end position="27"/>
    </location>
</feature>
<keyword evidence="3" id="KW-1185">Reference proteome</keyword>
<evidence type="ECO:0000313" key="2">
    <source>
        <dbReference type="EMBL" id="ORY35989.1"/>
    </source>
</evidence>
<proteinExistence type="predicted"/>
<evidence type="ECO:0000313" key="3">
    <source>
        <dbReference type="Proteomes" id="UP000193642"/>
    </source>
</evidence>
<dbReference type="Proteomes" id="UP000193642">
    <property type="component" value="Unassembled WGS sequence"/>
</dbReference>
<accession>A0A1Y2BMK7</accession>
<evidence type="ECO:0000256" key="1">
    <source>
        <dbReference type="SAM" id="MobiDB-lite"/>
    </source>
</evidence>